<feature type="domain" description="Gfo/Idh/MocA-like oxidoreductase N-terminal" evidence="1">
    <location>
        <begin position="4"/>
        <end position="119"/>
    </location>
</feature>
<gene>
    <name evidence="3" type="primary">gfo_4</name>
    <name evidence="3" type="ORF">MFFC18_27070</name>
</gene>
<dbReference type="Gene3D" id="3.30.360.10">
    <property type="entry name" value="Dihydrodipicolinate Reductase, domain 2"/>
    <property type="match status" value="1"/>
</dbReference>
<dbReference type="EMBL" id="CP042912">
    <property type="protein sequence ID" value="QEG22822.1"/>
    <property type="molecule type" value="Genomic_DNA"/>
</dbReference>
<sequence length="359" mass="39064">MPIGFGIVGCGMIANFHAKAIEAIPGAKLIGCQSRRMESATKLAAEYDCEPYDDLQAMLANPKVDVITICTPSGAHMEPAILAAKAGKHLIIEKPLEITLKRCDRIIEACKKNGVLLSTIFPSRFHRASQLLKEAIDKGRFGTLTLGDAYVKWFRTQEYYDSGQWRGTWDLDGGGALMNQAIHNVDLLTWLMGPVAELSAQTATLAHDRIEVEDVATASLKFENGALGVIEASTAAFPGMLKKTEIHGSDGSAVIEEEDIKVWEFRKKTAKDKKIIDEFNSVTETGGGAADPSAIGFEAHEKQFRDVIRAIKTGKPMAIDGAEGRRSVEVILAIYKAAETGKTVKLPLKIDPVLKARKK</sequence>
<keyword evidence="3" id="KW-0560">Oxidoreductase</keyword>
<feature type="domain" description="GFO/IDH/MocA-like oxidoreductase" evidence="2">
    <location>
        <begin position="130"/>
        <end position="253"/>
    </location>
</feature>
<dbReference type="PANTHER" id="PTHR43249:SF1">
    <property type="entry name" value="D-GLUCOSIDE 3-DEHYDROGENASE"/>
    <property type="match status" value="1"/>
</dbReference>
<name>A0A5B9PD33_9BACT</name>
<dbReference type="Pfam" id="PF22725">
    <property type="entry name" value="GFO_IDH_MocA_C3"/>
    <property type="match status" value="1"/>
</dbReference>
<evidence type="ECO:0000313" key="4">
    <source>
        <dbReference type="Proteomes" id="UP000322214"/>
    </source>
</evidence>
<dbReference type="OrthoDB" id="9815825at2"/>
<dbReference type="Gene3D" id="3.40.50.720">
    <property type="entry name" value="NAD(P)-binding Rossmann-like Domain"/>
    <property type="match status" value="1"/>
</dbReference>
<dbReference type="RefSeq" id="WP_075084291.1">
    <property type="nucleotide sequence ID" value="NZ_CP042912.1"/>
</dbReference>
<dbReference type="GO" id="GO:0047061">
    <property type="term" value="F:glucose-fructose oxidoreductase activity"/>
    <property type="evidence" value="ECO:0007669"/>
    <property type="project" value="UniProtKB-EC"/>
</dbReference>
<dbReference type="SUPFAM" id="SSF51735">
    <property type="entry name" value="NAD(P)-binding Rossmann-fold domains"/>
    <property type="match status" value="1"/>
</dbReference>
<dbReference type="SUPFAM" id="SSF55347">
    <property type="entry name" value="Glyceraldehyde-3-phosphate dehydrogenase-like, C-terminal domain"/>
    <property type="match status" value="1"/>
</dbReference>
<proteinExistence type="predicted"/>
<organism evidence="3 4">
    <name type="scientific">Mariniblastus fucicola</name>
    <dbReference type="NCBI Taxonomy" id="980251"/>
    <lineage>
        <taxon>Bacteria</taxon>
        <taxon>Pseudomonadati</taxon>
        <taxon>Planctomycetota</taxon>
        <taxon>Planctomycetia</taxon>
        <taxon>Pirellulales</taxon>
        <taxon>Pirellulaceae</taxon>
        <taxon>Mariniblastus</taxon>
    </lineage>
</organism>
<protein>
    <submittedName>
        <fullName evidence="3">Glucose--fructose oxidoreductase</fullName>
        <ecNumber evidence="3">1.1.99.28</ecNumber>
    </submittedName>
</protein>
<dbReference type="KEGG" id="mff:MFFC18_27070"/>
<accession>A0A5B9PD33</accession>
<dbReference type="Proteomes" id="UP000322214">
    <property type="component" value="Chromosome"/>
</dbReference>
<dbReference type="GO" id="GO:0000166">
    <property type="term" value="F:nucleotide binding"/>
    <property type="evidence" value="ECO:0007669"/>
    <property type="project" value="InterPro"/>
</dbReference>
<dbReference type="InterPro" id="IPR036291">
    <property type="entry name" value="NAD(P)-bd_dom_sf"/>
</dbReference>
<dbReference type="STRING" id="980251.GCA_001642875_01496"/>
<reference evidence="3 4" key="1">
    <citation type="submission" date="2019-08" db="EMBL/GenBank/DDBJ databases">
        <title>Deep-cultivation of Planctomycetes and their phenomic and genomic characterization uncovers novel biology.</title>
        <authorList>
            <person name="Wiegand S."/>
            <person name="Jogler M."/>
            <person name="Boedeker C."/>
            <person name="Pinto D."/>
            <person name="Vollmers J."/>
            <person name="Rivas-Marin E."/>
            <person name="Kohn T."/>
            <person name="Peeters S.H."/>
            <person name="Heuer A."/>
            <person name="Rast P."/>
            <person name="Oberbeckmann S."/>
            <person name="Bunk B."/>
            <person name="Jeske O."/>
            <person name="Meyerdierks A."/>
            <person name="Storesund J.E."/>
            <person name="Kallscheuer N."/>
            <person name="Luecker S."/>
            <person name="Lage O.M."/>
            <person name="Pohl T."/>
            <person name="Merkel B.J."/>
            <person name="Hornburger P."/>
            <person name="Mueller R.-W."/>
            <person name="Bruemmer F."/>
            <person name="Labrenz M."/>
            <person name="Spormann A.M."/>
            <person name="Op den Camp H."/>
            <person name="Overmann J."/>
            <person name="Amann R."/>
            <person name="Jetten M.S.M."/>
            <person name="Mascher T."/>
            <person name="Medema M.H."/>
            <person name="Devos D.P."/>
            <person name="Kaster A.-K."/>
            <person name="Ovreas L."/>
            <person name="Rohde M."/>
            <person name="Galperin M.Y."/>
            <person name="Jogler C."/>
        </authorList>
    </citation>
    <scope>NUCLEOTIDE SEQUENCE [LARGE SCALE GENOMIC DNA]</scope>
    <source>
        <strain evidence="3 4">FC18</strain>
    </source>
</reference>
<keyword evidence="4" id="KW-1185">Reference proteome</keyword>
<dbReference type="InterPro" id="IPR052515">
    <property type="entry name" value="Gfo/Idh/MocA_Oxidoreductase"/>
</dbReference>
<dbReference type="PANTHER" id="PTHR43249">
    <property type="entry name" value="UDP-N-ACETYL-2-AMINO-2-DEOXY-D-GLUCURONATE OXIDASE"/>
    <property type="match status" value="1"/>
</dbReference>
<evidence type="ECO:0000313" key="3">
    <source>
        <dbReference type="EMBL" id="QEG22822.1"/>
    </source>
</evidence>
<dbReference type="InterPro" id="IPR055170">
    <property type="entry name" value="GFO_IDH_MocA-like_dom"/>
</dbReference>
<dbReference type="InterPro" id="IPR000683">
    <property type="entry name" value="Gfo/Idh/MocA-like_OxRdtase_N"/>
</dbReference>
<dbReference type="EC" id="1.1.99.28" evidence="3"/>
<dbReference type="AlphaFoldDB" id="A0A5B9PD33"/>
<evidence type="ECO:0000259" key="1">
    <source>
        <dbReference type="Pfam" id="PF01408"/>
    </source>
</evidence>
<evidence type="ECO:0000259" key="2">
    <source>
        <dbReference type="Pfam" id="PF22725"/>
    </source>
</evidence>
<dbReference type="Pfam" id="PF01408">
    <property type="entry name" value="GFO_IDH_MocA"/>
    <property type="match status" value="1"/>
</dbReference>